<dbReference type="SUPFAM" id="SSF53720">
    <property type="entry name" value="ALDH-like"/>
    <property type="match status" value="1"/>
</dbReference>
<dbReference type="Gene3D" id="3.40.309.10">
    <property type="entry name" value="Aldehyde Dehydrogenase, Chain A, domain 2"/>
    <property type="match status" value="1"/>
</dbReference>
<comment type="similarity">
    <text evidence="3">Belongs to the aldehyde dehydrogenase family.</text>
</comment>
<dbReference type="PANTHER" id="PTHR43353">
    <property type="entry name" value="SUCCINATE-SEMIALDEHYDE DEHYDROGENASE, MITOCHONDRIAL"/>
    <property type="match status" value="1"/>
</dbReference>
<dbReference type="EMBL" id="KZ613740">
    <property type="protein sequence ID" value="PMD67665.1"/>
    <property type="molecule type" value="Genomic_DNA"/>
</dbReference>
<dbReference type="PROSITE" id="PS00687">
    <property type="entry name" value="ALDEHYDE_DEHYDR_GLU"/>
    <property type="match status" value="1"/>
</dbReference>
<organism evidence="5 6">
    <name type="scientific">Hyaloscypha bicolor E</name>
    <dbReference type="NCBI Taxonomy" id="1095630"/>
    <lineage>
        <taxon>Eukaryota</taxon>
        <taxon>Fungi</taxon>
        <taxon>Dikarya</taxon>
        <taxon>Ascomycota</taxon>
        <taxon>Pezizomycotina</taxon>
        <taxon>Leotiomycetes</taxon>
        <taxon>Helotiales</taxon>
        <taxon>Hyaloscyphaceae</taxon>
        <taxon>Hyaloscypha</taxon>
        <taxon>Hyaloscypha bicolor</taxon>
    </lineage>
</organism>
<dbReference type="OrthoDB" id="310895at2759"/>
<dbReference type="InterPro" id="IPR029510">
    <property type="entry name" value="Ald_DH_CS_GLU"/>
</dbReference>
<evidence type="ECO:0000256" key="3">
    <source>
        <dbReference type="RuleBase" id="RU003345"/>
    </source>
</evidence>
<evidence type="ECO:0000256" key="1">
    <source>
        <dbReference type="ARBA" id="ARBA00023002"/>
    </source>
</evidence>
<dbReference type="GO" id="GO:0004777">
    <property type="term" value="F:succinate-semialdehyde dehydrogenase (NAD+) activity"/>
    <property type="evidence" value="ECO:0007669"/>
    <property type="project" value="TreeGrafter"/>
</dbReference>
<dbReference type="InParanoid" id="A0A2J6TXD8"/>
<accession>A0A2J6TXD8</accession>
<evidence type="ECO:0000256" key="2">
    <source>
        <dbReference type="PROSITE-ProRule" id="PRU10007"/>
    </source>
</evidence>
<dbReference type="GO" id="GO:0009450">
    <property type="term" value="P:gamma-aminobutyric acid catabolic process"/>
    <property type="evidence" value="ECO:0007669"/>
    <property type="project" value="TreeGrafter"/>
</dbReference>
<feature type="domain" description="Aldehyde dehydrogenase" evidence="4">
    <location>
        <begin position="18"/>
        <end position="470"/>
    </location>
</feature>
<protein>
    <submittedName>
        <fullName evidence="5">Aldehyde dehydrogenase</fullName>
    </submittedName>
</protein>
<dbReference type="InterPro" id="IPR015590">
    <property type="entry name" value="Aldehyde_DH_dom"/>
</dbReference>
<name>A0A2J6TXD8_9HELO</name>
<gene>
    <name evidence="5" type="ORF">K444DRAFT_579380</name>
</gene>
<dbReference type="InterPro" id="IPR050740">
    <property type="entry name" value="Aldehyde_DH_Superfamily"/>
</dbReference>
<evidence type="ECO:0000313" key="5">
    <source>
        <dbReference type="EMBL" id="PMD67665.1"/>
    </source>
</evidence>
<dbReference type="AlphaFoldDB" id="A0A2J6TXD8"/>
<proteinExistence type="inferred from homology"/>
<dbReference type="InterPro" id="IPR016163">
    <property type="entry name" value="Ald_DH_C"/>
</dbReference>
<dbReference type="Proteomes" id="UP000235371">
    <property type="component" value="Unassembled WGS sequence"/>
</dbReference>
<reference evidence="5" key="1">
    <citation type="submission" date="2016-04" db="EMBL/GenBank/DDBJ databases">
        <title>A degradative enzymes factory behind the ericoid mycorrhizal symbiosis.</title>
        <authorList>
            <consortium name="DOE Joint Genome Institute"/>
            <person name="Martino E."/>
            <person name="Morin E."/>
            <person name="Grelet G."/>
            <person name="Kuo A."/>
            <person name="Kohler A."/>
            <person name="Daghino S."/>
            <person name="Barry K."/>
            <person name="Choi C."/>
            <person name="Cichocki N."/>
            <person name="Clum A."/>
            <person name="Copeland A."/>
            <person name="Hainaut M."/>
            <person name="Haridas S."/>
            <person name="Labutti K."/>
            <person name="Lindquist E."/>
            <person name="Lipzen A."/>
            <person name="Khouja H.-R."/>
            <person name="Murat C."/>
            <person name="Ohm R."/>
            <person name="Olson A."/>
            <person name="Spatafora J."/>
            <person name="Veneault-Fourrey C."/>
            <person name="Henrissat B."/>
            <person name="Grigoriev I."/>
            <person name="Martin F."/>
            <person name="Perotto S."/>
        </authorList>
    </citation>
    <scope>NUCLEOTIDE SEQUENCE [LARGE SCALE GENOMIC DNA]</scope>
    <source>
        <strain evidence="5">E</strain>
    </source>
</reference>
<dbReference type="Gene3D" id="3.40.605.10">
    <property type="entry name" value="Aldehyde Dehydrogenase, Chain A, domain 1"/>
    <property type="match status" value="1"/>
</dbReference>
<dbReference type="InterPro" id="IPR016162">
    <property type="entry name" value="Ald_DH_N"/>
</dbReference>
<keyword evidence="1 3" id="KW-0560">Oxidoreductase</keyword>
<dbReference type="RefSeq" id="XP_024744569.1">
    <property type="nucleotide sequence ID" value="XM_024877658.1"/>
</dbReference>
<dbReference type="STRING" id="1095630.A0A2J6TXD8"/>
<dbReference type="InterPro" id="IPR016161">
    <property type="entry name" value="Ald_DH/histidinol_DH"/>
</dbReference>
<keyword evidence="6" id="KW-1185">Reference proteome</keyword>
<feature type="active site" evidence="2">
    <location>
        <position position="251"/>
    </location>
</feature>
<sequence>MSIIVPLQINGKEVHTSKLIDVTSPSTGKVIHKASGASVSDALKAVEAAESAFESWADLPPDQKRNIFLRAADILERRTEEVGKWEEEEAGATPLYASGFDVPTAVSGLRDVAGKISGIVGTVPALSDPSRTGLIMKVPYGVVLAIAPWNATFILGFRSVTYAIAAGNTVVFKVSELAPRSMGVIGTVFREAGLPDGVLNVIQHHPEDAAEITKKMIEHPAIKKINFTGSTAVGRIIAKLAGENLKPVLMELGGKAPAIVLDDADLALAAQGCALGAFMHSGQICMSTDRIIVQKSISGKFVEQLKGAIEAIFPSSGEALVMVSPAGVKKNKALLKDATSKGAEVIFGDINAEEAAPERMRPVVVRGVKNGMDMYYTEGFGPTVSLIEVEDEKEAIRIANDTEYGLASAVFTNDLARGLRIARKIETGAVHINAMSVHDEPSLPHGGVKASGWGRFGTSGIEEWVNTKTITFQNGLMAGK</sequence>
<dbReference type="Pfam" id="PF00171">
    <property type="entry name" value="Aldedh"/>
    <property type="match status" value="1"/>
</dbReference>
<dbReference type="GeneID" id="36585735"/>
<evidence type="ECO:0000259" key="4">
    <source>
        <dbReference type="Pfam" id="PF00171"/>
    </source>
</evidence>
<dbReference type="PANTHER" id="PTHR43353:SF6">
    <property type="entry name" value="CYTOPLASMIC ALDEHYDE DEHYDROGENASE (EUROFUNG)"/>
    <property type="match status" value="1"/>
</dbReference>
<dbReference type="CDD" id="cd07105">
    <property type="entry name" value="ALDH_SaliADH"/>
    <property type="match status" value="1"/>
</dbReference>
<evidence type="ECO:0000313" key="6">
    <source>
        <dbReference type="Proteomes" id="UP000235371"/>
    </source>
</evidence>